<keyword evidence="7" id="KW-0931">ER-Golgi transport</keyword>
<organism evidence="12 13">
    <name type="scientific">Haematococcus lacustris</name>
    <name type="common">Green alga</name>
    <name type="synonym">Haematococcus pluvialis</name>
    <dbReference type="NCBI Taxonomy" id="44745"/>
    <lineage>
        <taxon>Eukaryota</taxon>
        <taxon>Viridiplantae</taxon>
        <taxon>Chlorophyta</taxon>
        <taxon>core chlorophytes</taxon>
        <taxon>Chlorophyceae</taxon>
        <taxon>CS clade</taxon>
        <taxon>Chlamydomonadales</taxon>
        <taxon>Haematococcaceae</taxon>
        <taxon>Haematococcus</taxon>
    </lineage>
</organism>
<dbReference type="EMBL" id="BLLF01000456">
    <property type="protein sequence ID" value="GFH11988.1"/>
    <property type="molecule type" value="Genomic_DNA"/>
</dbReference>
<dbReference type="InterPro" id="IPR011047">
    <property type="entry name" value="Quinoprotein_ADH-like_sf"/>
</dbReference>
<keyword evidence="8" id="KW-0653">Protein transport</keyword>
<evidence type="ECO:0000256" key="9">
    <source>
        <dbReference type="ARBA" id="ARBA00022989"/>
    </source>
</evidence>
<dbReference type="GO" id="GO:0006888">
    <property type="term" value="P:endoplasmic reticulum to Golgi vesicle-mediated transport"/>
    <property type="evidence" value="ECO:0007669"/>
    <property type="project" value="TreeGrafter"/>
</dbReference>
<keyword evidence="6" id="KW-0256">Endoplasmic reticulum</keyword>
<protein>
    <submittedName>
        <fullName evidence="12">WD_REPEATS_REGION domain-containing protein</fullName>
    </submittedName>
</protein>
<name>A0A699YWR9_HAELA</name>
<keyword evidence="5" id="KW-0677">Repeat</keyword>
<reference evidence="12 13" key="1">
    <citation type="submission" date="2020-02" db="EMBL/GenBank/DDBJ databases">
        <title>Draft genome sequence of Haematococcus lacustris strain NIES-144.</title>
        <authorList>
            <person name="Morimoto D."/>
            <person name="Nakagawa S."/>
            <person name="Yoshida T."/>
            <person name="Sawayama S."/>
        </authorList>
    </citation>
    <scope>NUCLEOTIDE SEQUENCE [LARGE SCALE GENOMIC DNA]</scope>
    <source>
        <strain evidence="12 13">NIES-144</strain>
    </source>
</reference>
<comment type="caution">
    <text evidence="12">The sequence shown here is derived from an EMBL/GenBank/DDBJ whole genome shotgun (WGS) entry which is preliminary data.</text>
</comment>
<accession>A0A699YWR9</accession>
<evidence type="ECO:0000256" key="10">
    <source>
        <dbReference type="ARBA" id="ARBA00023136"/>
    </source>
</evidence>
<dbReference type="AlphaFoldDB" id="A0A699YWR9"/>
<dbReference type="PANTHER" id="PTHR23284:SF0">
    <property type="entry name" value="PROLACTIN REGULATORY ELEMENT-BINDING PROTEIN"/>
    <property type="match status" value="1"/>
</dbReference>
<evidence type="ECO:0000256" key="5">
    <source>
        <dbReference type="ARBA" id="ARBA00022737"/>
    </source>
</evidence>
<dbReference type="GO" id="GO:0003400">
    <property type="term" value="P:regulation of COPII vesicle coating"/>
    <property type="evidence" value="ECO:0007669"/>
    <property type="project" value="TreeGrafter"/>
</dbReference>
<evidence type="ECO:0000256" key="8">
    <source>
        <dbReference type="ARBA" id="ARBA00022927"/>
    </source>
</evidence>
<dbReference type="GO" id="GO:0015031">
    <property type="term" value="P:protein transport"/>
    <property type="evidence" value="ECO:0007669"/>
    <property type="project" value="UniProtKB-KW"/>
</dbReference>
<keyword evidence="4 11" id="KW-0812">Transmembrane</keyword>
<feature type="transmembrane region" description="Helical" evidence="11">
    <location>
        <begin position="280"/>
        <end position="303"/>
    </location>
</feature>
<keyword evidence="3" id="KW-0853">WD repeat</keyword>
<dbReference type="SUPFAM" id="SSF50998">
    <property type="entry name" value="Quinoprotein alcohol dehydrogenase-like"/>
    <property type="match status" value="1"/>
</dbReference>
<dbReference type="Gene3D" id="2.130.10.10">
    <property type="entry name" value="YVTN repeat-like/Quinoprotein amine dehydrogenase"/>
    <property type="match status" value="1"/>
</dbReference>
<dbReference type="GO" id="GO:0005789">
    <property type="term" value="C:endoplasmic reticulum membrane"/>
    <property type="evidence" value="ECO:0007669"/>
    <property type="project" value="UniProtKB-SubCell"/>
</dbReference>
<evidence type="ECO:0000256" key="2">
    <source>
        <dbReference type="ARBA" id="ARBA00022448"/>
    </source>
</evidence>
<evidence type="ECO:0000256" key="7">
    <source>
        <dbReference type="ARBA" id="ARBA00022892"/>
    </source>
</evidence>
<keyword evidence="13" id="KW-1185">Reference proteome</keyword>
<evidence type="ECO:0000313" key="12">
    <source>
        <dbReference type="EMBL" id="GFH11988.1"/>
    </source>
</evidence>
<proteinExistence type="predicted"/>
<comment type="subcellular location">
    <subcellularLocation>
        <location evidence="1">Endoplasmic reticulum membrane</location>
        <topology evidence="1">Single-pass membrane protein</topology>
    </subcellularLocation>
</comment>
<evidence type="ECO:0000313" key="13">
    <source>
        <dbReference type="Proteomes" id="UP000485058"/>
    </source>
</evidence>
<evidence type="ECO:0000256" key="1">
    <source>
        <dbReference type="ARBA" id="ARBA00004389"/>
    </source>
</evidence>
<dbReference type="Proteomes" id="UP000485058">
    <property type="component" value="Unassembled WGS sequence"/>
</dbReference>
<keyword evidence="10 11" id="KW-0472">Membrane</keyword>
<dbReference type="InterPro" id="IPR015943">
    <property type="entry name" value="WD40/YVTN_repeat-like_dom_sf"/>
</dbReference>
<evidence type="ECO:0000256" key="3">
    <source>
        <dbReference type="ARBA" id="ARBA00022574"/>
    </source>
</evidence>
<keyword evidence="2" id="KW-0813">Transport</keyword>
<gene>
    <name evidence="12" type="ORF">HaLaN_07598</name>
</gene>
<evidence type="ECO:0000256" key="4">
    <source>
        <dbReference type="ARBA" id="ARBA00022692"/>
    </source>
</evidence>
<keyword evidence="9 11" id="KW-1133">Transmembrane helix</keyword>
<dbReference type="InterPro" id="IPR045260">
    <property type="entry name" value="Sec12-like"/>
</dbReference>
<dbReference type="GO" id="GO:0005085">
    <property type="term" value="F:guanyl-nucleotide exchange factor activity"/>
    <property type="evidence" value="ECO:0007669"/>
    <property type="project" value="InterPro"/>
</dbReference>
<evidence type="ECO:0000256" key="11">
    <source>
        <dbReference type="SAM" id="Phobius"/>
    </source>
</evidence>
<sequence length="352" mass="37063">MPSSKAAQPAKKLPRSFKYGMPLYSVVWPEGSIFYVCGGGGSTSTGIKNRMAITPNMKSMVVAMGLGGIRRLELDTRGKIPKLSPSTRLADGVRDLDSSPTPRNHVVTCVLDNGTLEQWDWESGRLVLRAGLARGEFRSNAVMTLVGPEHSSVQPLPRGLHGATFARAKEGCWATQWAQPGGPASLSLVKWRKVSGGPGSGLDVSRDGAKLAVSTSDGSTMVLSASDLSTLHLLPKAHMVFSTGVVLAPDGSQALSISADASATAVPASKQPRLRVKTSAVGRVLLLTVIFIALMLACALQVIRVLKWQGRMDLVWKLRSLMGWKGVPDGATLMPAGSQCPAGSVGQCQAGP</sequence>
<evidence type="ECO:0000256" key="6">
    <source>
        <dbReference type="ARBA" id="ARBA00022824"/>
    </source>
</evidence>
<dbReference type="PANTHER" id="PTHR23284">
    <property type="entry name" value="PROLACTIN REGULATORY ELEMENT BINDING PROTEIN"/>
    <property type="match status" value="1"/>
</dbReference>